<reference evidence="5 6" key="1">
    <citation type="submission" date="2018-11" db="EMBL/GenBank/DDBJ databases">
        <title>Taxonoimc description of Halomarina strain SPP-AMP-1.</title>
        <authorList>
            <person name="Pal Y."/>
            <person name="Srinivasana K."/>
            <person name="Verma A."/>
            <person name="Kumar P."/>
        </authorList>
    </citation>
    <scope>NUCLEOTIDE SEQUENCE [LARGE SCALE GENOMIC DNA]</scope>
    <source>
        <strain evidence="5 6">SPP-AMP-1</strain>
    </source>
</reference>
<keyword evidence="6" id="KW-1185">Reference proteome</keyword>
<keyword evidence="3" id="KW-0812">Transmembrane</keyword>
<comment type="caution">
    <text evidence="5">The sequence shown here is derived from an EMBL/GenBank/DDBJ whole genome shotgun (WGS) entry which is preliminary data.</text>
</comment>
<keyword evidence="3" id="KW-1133">Transmembrane helix</keyword>
<dbReference type="Proteomes" id="UP000282322">
    <property type="component" value="Unassembled WGS sequence"/>
</dbReference>
<evidence type="ECO:0000256" key="1">
    <source>
        <dbReference type="SAM" id="Coils"/>
    </source>
</evidence>
<evidence type="ECO:0000313" key="5">
    <source>
        <dbReference type="EMBL" id="RRJ30286.1"/>
    </source>
</evidence>
<accession>A0A3P3R9Z1</accession>
<keyword evidence="3" id="KW-0472">Membrane</keyword>
<evidence type="ECO:0000259" key="4">
    <source>
        <dbReference type="Pfam" id="PF14257"/>
    </source>
</evidence>
<protein>
    <submittedName>
        <fullName evidence="5">DUF4349 domain-containing protein</fullName>
    </submittedName>
</protein>
<dbReference type="OrthoDB" id="242217at2157"/>
<evidence type="ECO:0000256" key="3">
    <source>
        <dbReference type="SAM" id="Phobius"/>
    </source>
</evidence>
<dbReference type="RefSeq" id="WP_124955021.1">
    <property type="nucleotide sequence ID" value="NZ_RRCH01000022.1"/>
</dbReference>
<evidence type="ECO:0000313" key="6">
    <source>
        <dbReference type="Proteomes" id="UP000282322"/>
    </source>
</evidence>
<keyword evidence="1" id="KW-0175">Coiled coil</keyword>
<feature type="coiled-coil region" evidence="1">
    <location>
        <begin position="142"/>
        <end position="206"/>
    </location>
</feature>
<gene>
    <name evidence="5" type="ORF">EIK79_10205</name>
</gene>
<name>A0A3P3R9Z1_9EURY</name>
<dbReference type="EMBL" id="RRCH01000022">
    <property type="protein sequence ID" value="RRJ30286.1"/>
    <property type="molecule type" value="Genomic_DNA"/>
</dbReference>
<dbReference type="PROSITE" id="PS51257">
    <property type="entry name" value="PROKAR_LIPOPROTEIN"/>
    <property type="match status" value="1"/>
</dbReference>
<feature type="region of interest" description="Disordered" evidence="2">
    <location>
        <begin position="25"/>
        <end position="58"/>
    </location>
</feature>
<evidence type="ECO:0000256" key="2">
    <source>
        <dbReference type="SAM" id="MobiDB-lite"/>
    </source>
</evidence>
<dbReference type="AlphaFoldDB" id="A0A3P3R9Z1"/>
<sequence>MRVAIVCVVVLVALAGCFGTELTASDSDVGNMGPANPADAGAGQAQVSGEPSGLNASAQRSVVRTGIVHSQVPDFDAARENLTTTIRTQGGYVSDSTERTVGSTETRHTNGRVVYRVPAENFTAALDRVKREGTVIRSRTNTSDVTGQVADLNARLQNLRAQRNRTRTLYEQANDTEDVLAIGERLSSVQERIERLEARRQALTERVSYATLTVRLEEPTPTNDRPRAWYETGVVNAFLDAASGVVVAARATVVGTAYALPYLIAFGLPLLGLGALLRRWRD</sequence>
<feature type="domain" description="DUF4349" evidence="4">
    <location>
        <begin position="60"/>
        <end position="271"/>
    </location>
</feature>
<dbReference type="InterPro" id="IPR025645">
    <property type="entry name" value="DUF4349"/>
</dbReference>
<organism evidence="5 6">
    <name type="scientific">Halocatena pleomorpha</name>
    <dbReference type="NCBI Taxonomy" id="1785090"/>
    <lineage>
        <taxon>Archaea</taxon>
        <taxon>Methanobacteriati</taxon>
        <taxon>Methanobacteriota</taxon>
        <taxon>Stenosarchaea group</taxon>
        <taxon>Halobacteria</taxon>
        <taxon>Halobacteriales</taxon>
        <taxon>Natronomonadaceae</taxon>
        <taxon>Halocatena</taxon>
    </lineage>
</organism>
<feature type="compositionally biased region" description="Polar residues" evidence="2">
    <location>
        <begin position="45"/>
        <end position="58"/>
    </location>
</feature>
<feature type="transmembrane region" description="Helical" evidence="3">
    <location>
        <begin position="259"/>
        <end position="277"/>
    </location>
</feature>
<dbReference type="Pfam" id="PF14257">
    <property type="entry name" value="DUF4349"/>
    <property type="match status" value="1"/>
</dbReference>
<proteinExistence type="predicted"/>